<dbReference type="Pfam" id="PF04456">
    <property type="entry name" value="DUF503"/>
    <property type="match status" value="1"/>
</dbReference>
<keyword evidence="2" id="KW-1185">Reference proteome</keyword>
<dbReference type="InterPro" id="IPR036746">
    <property type="entry name" value="TT1725-like_sf"/>
</dbReference>
<dbReference type="PANTHER" id="PTHR36441:SF1">
    <property type="entry name" value="DUF503 DOMAIN-CONTAINING PROTEIN"/>
    <property type="match status" value="1"/>
</dbReference>
<dbReference type="InterPro" id="IPR007546">
    <property type="entry name" value="DUF503"/>
</dbReference>
<comment type="caution">
    <text evidence="1">The sequence shown here is derived from an EMBL/GenBank/DDBJ whole genome shotgun (WGS) entry which is preliminary data.</text>
</comment>
<dbReference type="RefSeq" id="WP_354218619.1">
    <property type="nucleotide sequence ID" value="NZ_JBEPMX010000001.1"/>
</dbReference>
<sequence>MIGYAYVECMLYDVQSLKAKRSVIKQAMHQATKHLNVSITEIDYHDLWQRTAFEIACVSKDQVLAEQLLQDVISRIDSRSDLDITTVQYEWL</sequence>
<evidence type="ECO:0000313" key="2">
    <source>
        <dbReference type="Proteomes" id="UP001549167"/>
    </source>
</evidence>
<proteinExistence type="predicted"/>
<reference evidence="1 2" key="1">
    <citation type="submission" date="2024-06" db="EMBL/GenBank/DDBJ databases">
        <title>Genomic Encyclopedia of Type Strains, Phase IV (KMG-IV): sequencing the most valuable type-strain genomes for metagenomic binning, comparative biology and taxonomic classification.</title>
        <authorList>
            <person name="Goeker M."/>
        </authorList>
    </citation>
    <scope>NUCLEOTIDE SEQUENCE [LARGE SCALE GENOMIC DNA]</scope>
    <source>
        <strain evidence="1 2">DSM 23520</strain>
    </source>
</reference>
<evidence type="ECO:0000313" key="1">
    <source>
        <dbReference type="EMBL" id="MET3682180.1"/>
    </source>
</evidence>
<accession>A0ABV2KUC8</accession>
<dbReference type="PANTHER" id="PTHR36441">
    <property type="entry name" value="HYPOTHETICAL CYTOSOLIC PROTEIN"/>
    <property type="match status" value="1"/>
</dbReference>
<organism evidence="1 2">
    <name type="scientific">Alkalibacillus flavidus</name>
    <dbReference type="NCBI Taxonomy" id="546021"/>
    <lineage>
        <taxon>Bacteria</taxon>
        <taxon>Bacillati</taxon>
        <taxon>Bacillota</taxon>
        <taxon>Bacilli</taxon>
        <taxon>Bacillales</taxon>
        <taxon>Bacillaceae</taxon>
        <taxon>Alkalibacillus</taxon>
    </lineage>
</organism>
<name>A0ABV2KUC8_9BACI</name>
<dbReference type="SUPFAM" id="SSF103007">
    <property type="entry name" value="Hypothetical protein TT1725"/>
    <property type="match status" value="1"/>
</dbReference>
<dbReference type="Proteomes" id="UP001549167">
    <property type="component" value="Unassembled WGS sequence"/>
</dbReference>
<gene>
    <name evidence="1" type="ORF">ABID56_000259</name>
</gene>
<dbReference type="EMBL" id="JBEPMX010000001">
    <property type="protein sequence ID" value="MET3682180.1"/>
    <property type="molecule type" value="Genomic_DNA"/>
</dbReference>
<dbReference type="Gene3D" id="3.30.70.1120">
    <property type="entry name" value="TT1725-like"/>
    <property type="match status" value="1"/>
</dbReference>
<protein>
    <submittedName>
        <fullName evidence="1">Uncharacterized protein YlxP (DUF503 family)</fullName>
    </submittedName>
</protein>